<dbReference type="InterPro" id="IPR011460">
    <property type="entry name" value="Lcl_C"/>
</dbReference>
<keyword evidence="1" id="KW-0732">Signal</keyword>
<sequence length="1719" mass="191478">MKRYIPKAKLFYTLMVSGLLVACGGGGSDGDSSSGSAAALHLSVSEKMITKIPDYIAQGKTGIGDVTIKVLNQNNKLKVGSTEDGQVLKIQDIRIEGAQLDKDHLTSDLCISSDNSYNEFQGSCTLPLLFNDTQQLGEKDIHIKFTLENGQSVDYTKKITVVDQYSPKLLQAPLLNSLEPLDSNIYMSNTKNISIYNPLAYALNNVKFSLGNNNTHSLRVIEAGETIDIIANMPDTVRTSLRPHDYAKGKISSSNIGGELEFYVLNDSLSVAHIDNLYIQDLSQNNTINLKLYSPNVKFVSAQLKESDGSVLTEKSKMSLNTEALDGIEGYLQVGSVYEFKINDVTPSAHGRKKLEVTLALTDESNVENNKNITLISHIEVAPIELNISSENVVLDNASRSSTNITSEDEIYKITIENNSEFDLIGGKSYLELSGLKLIRKELDDSSSKLCATPYNDEGIALSGLNANGTCQLYLQLDSTDDNISKFPQFTIKKGESNLVADQSFEIKASKAMHDAFVSKPKRLDEKYYSLDVFSQTEGAKLVLDFENIKPVVVDNGNIRSLQNQNVNLCQQLSNDGPQYSTLLNNASCTIILEKEDVLKNSKISYKVISKADGENETEASDTVKLDNILTQGNYHFLTSEDVYFIDRKHIIKRINSSASQDELLRSVVTSDLSQENSGISEVTAIASDYKGDFYIASNIKSLIHKLESADTNIAAPFIYLPSNDYIEDILMKNRELFVLSFNPVSNENSFYKINLDTKKLAKIKTFSGSVNRMRLIGNDIHVLGSNLSFDQRTPTNILVYHTNIDNPQLSNGSIPFLDSLDESVLFDAALIGSNYYLATLMSGVNGLYTTEYPFQANALATKIPFNDKNFSTRNAYISRLEPSQDGALYGTSRGSNTHLLGRLKASDDGQTLESRATTYIRSFVGAKDGVYFSYAQREDSPENTALNNDQVENYYVSRWLDNSDNIDNENVLKTETLVNKLSIQSTEHVSDNSFFVSIPQKISVTESEKFSISAKVYGNEENISYSWSSDLPDTESRINSSSTFSGKSPYFERNGNNEYQISLKASSSGATQTVKALVNVNVDEKSKGNASISGDNRVTENDKIVLEAIYNAPENSPDREADSYQWTIPTGWRLDSGSTTDKKITVVAPKWSNDAKGAFTVIITDNGGVNTQPESKNITVSARPPQIDSIITPILTGGETVTFSANMTVFGGRSIKTCEWTFPTDWIVIDNSIGSNNSTCKIQVQLPYYDAQNPDKKHDITLGVTDTADQINTSTTSNLKIEINNTIQQPQLSDSTLENMSNKPLMQGDGYDFSELFDGQNDIKHYSFIISTVSLKEGDSPIVKHRGDNIPFEDGNTIINAKELANNKIDFNYDARTMTISNEYKNENTYNFEITLCNLQNQCEKWDYDFNLYPIQAINFSERNSEEFALINDLKDGKAVVKDNITGLIWYIDNSRSYNYPELQHQLNVLNNTKSQKANSTWRLPNVNELYSIISMGEGSHPSIPFTKEPVLSSTSSPVEDHLKITFEPGYATWYIRYLDKNNTNNATRPYFVLEDNTENTIPVLSPRQNIEEFSLLRSVFSSRFVVEKNDAETCKYIKDIATGISWVYRTDKSVQWSACHDNLRLPTPYEVGTLFNYDQKEYLSYFAKEALGISDHSGIQGFRDSIYMKDNWKINAYNEIFKTGSSTIDLSLLAIIDDSKTKGGGIIEIIARNIKFV</sequence>
<dbReference type="PROSITE" id="PS51257">
    <property type="entry name" value="PROKAR_LIPOPROTEIN"/>
    <property type="match status" value="1"/>
</dbReference>
<comment type="caution">
    <text evidence="3">The sequence shown here is derived from an EMBL/GenBank/DDBJ whole genome shotgun (WGS) entry which is preliminary data.</text>
</comment>
<organism evidence="3 4">
    <name type="scientific">Cysteiniphilum litorale</name>
    <dbReference type="NCBI Taxonomy" id="2056700"/>
    <lineage>
        <taxon>Bacteria</taxon>
        <taxon>Pseudomonadati</taxon>
        <taxon>Pseudomonadota</taxon>
        <taxon>Gammaproteobacteria</taxon>
        <taxon>Thiotrichales</taxon>
        <taxon>Fastidiosibacteraceae</taxon>
        <taxon>Cysteiniphilum</taxon>
    </lineage>
</organism>
<evidence type="ECO:0000259" key="2">
    <source>
        <dbReference type="Pfam" id="PF07603"/>
    </source>
</evidence>
<dbReference type="RefSeq" id="WP_117003805.1">
    <property type="nucleotide sequence ID" value="NZ_BMJS01000043.1"/>
</dbReference>
<evidence type="ECO:0000313" key="4">
    <source>
        <dbReference type="Proteomes" id="UP000636949"/>
    </source>
</evidence>
<feature type="chain" id="PRO_5035243231" description="Lcl C-terminal domain-containing protein" evidence="1">
    <location>
        <begin position="23"/>
        <end position="1719"/>
    </location>
</feature>
<feature type="domain" description="Lcl C-terminal" evidence="2">
    <location>
        <begin position="1441"/>
        <end position="1518"/>
    </location>
</feature>
<protein>
    <recommendedName>
        <fullName evidence="2">Lcl C-terminal domain-containing protein</fullName>
    </recommendedName>
</protein>
<reference evidence="3" key="1">
    <citation type="journal article" date="2014" name="Int. J. Syst. Evol. Microbiol.">
        <title>Complete genome sequence of Corynebacterium casei LMG S-19264T (=DSM 44701T), isolated from a smear-ripened cheese.</title>
        <authorList>
            <consortium name="US DOE Joint Genome Institute (JGI-PGF)"/>
            <person name="Walter F."/>
            <person name="Albersmeier A."/>
            <person name="Kalinowski J."/>
            <person name="Ruckert C."/>
        </authorList>
    </citation>
    <scope>NUCLEOTIDE SEQUENCE</scope>
    <source>
        <strain evidence="3">CGMCC 1.15758</strain>
    </source>
</reference>
<accession>A0A8J2Z6P9</accession>
<gene>
    <name evidence="3" type="ORF">GCM10010995_25060</name>
</gene>
<dbReference type="Pfam" id="PF07603">
    <property type="entry name" value="Lcl_C"/>
    <property type="match status" value="1"/>
</dbReference>
<evidence type="ECO:0000313" key="3">
    <source>
        <dbReference type="EMBL" id="GGG06535.1"/>
    </source>
</evidence>
<feature type="signal peptide" evidence="1">
    <location>
        <begin position="1"/>
        <end position="22"/>
    </location>
</feature>
<evidence type="ECO:0000256" key="1">
    <source>
        <dbReference type="SAM" id="SignalP"/>
    </source>
</evidence>
<dbReference type="Proteomes" id="UP000636949">
    <property type="component" value="Unassembled WGS sequence"/>
</dbReference>
<name>A0A8J2Z6P9_9GAMM</name>
<reference evidence="3" key="2">
    <citation type="submission" date="2020-09" db="EMBL/GenBank/DDBJ databases">
        <authorList>
            <person name="Sun Q."/>
            <person name="Zhou Y."/>
        </authorList>
    </citation>
    <scope>NUCLEOTIDE SEQUENCE</scope>
    <source>
        <strain evidence="3">CGMCC 1.15758</strain>
    </source>
</reference>
<dbReference type="EMBL" id="BMJS01000043">
    <property type="protein sequence ID" value="GGG06535.1"/>
    <property type="molecule type" value="Genomic_DNA"/>
</dbReference>
<proteinExistence type="predicted"/>
<dbReference type="OrthoDB" id="9793251at2"/>
<keyword evidence="4" id="KW-1185">Reference proteome</keyword>